<evidence type="ECO:0000313" key="1">
    <source>
        <dbReference type="EMBL" id="GAB1221700.1"/>
    </source>
</evidence>
<protein>
    <submittedName>
        <fullName evidence="1">Uncharacterized protein</fullName>
    </submittedName>
</protein>
<proteinExistence type="predicted"/>
<name>A0ABQ0DFS5_9EUKA</name>
<dbReference type="Proteomes" id="UP001628156">
    <property type="component" value="Unassembled WGS sequence"/>
</dbReference>
<reference evidence="1 2" key="1">
    <citation type="journal article" date="2019" name="PLoS Negl. Trop. Dis.">
        <title>Whole genome sequencing of Entamoeba nuttalli reveals mammalian host-related molecular signatures and a novel octapeptide-repeat surface protein.</title>
        <authorList>
            <person name="Tanaka M."/>
            <person name="Makiuchi T."/>
            <person name="Komiyama T."/>
            <person name="Shiina T."/>
            <person name="Osaki K."/>
            <person name="Tachibana H."/>
        </authorList>
    </citation>
    <scope>NUCLEOTIDE SEQUENCE [LARGE SCALE GENOMIC DNA]</scope>
    <source>
        <strain evidence="1 2">P19-061405</strain>
    </source>
</reference>
<sequence length="76" mass="8918">MTSLDNTFHQYISQSIQTEISYPYELLLAVQMHFNKKIPLQFIQEALSRNKNDLYLSLKDINESLKSFPPLNPTEE</sequence>
<accession>A0ABQ0DFS5</accession>
<keyword evidence="2" id="KW-1185">Reference proteome</keyword>
<dbReference type="EMBL" id="BAAFRS010000083">
    <property type="protein sequence ID" value="GAB1221700.1"/>
    <property type="molecule type" value="Genomic_DNA"/>
</dbReference>
<organism evidence="1 2">
    <name type="scientific">Entamoeba nuttalli</name>
    <dbReference type="NCBI Taxonomy" id="412467"/>
    <lineage>
        <taxon>Eukaryota</taxon>
        <taxon>Amoebozoa</taxon>
        <taxon>Evosea</taxon>
        <taxon>Archamoebae</taxon>
        <taxon>Mastigamoebida</taxon>
        <taxon>Entamoebidae</taxon>
        <taxon>Entamoeba</taxon>
    </lineage>
</organism>
<gene>
    <name evidence="1" type="ORF">ENUP19_0083G0075</name>
</gene>
<comment type="caution">
    <text evidence="1">The sequence shown here is derived from an EMBL/GenBank/DDBJ whole genome shotgun (WGS) entry which is preliminary data.</text>
</comment>
<evidence type="ECO:0000313" key="2">
    <source>
        <dbReference type="Proteomes" id="UP001628156"/>
    </source>
</evidence>